<evidence type="ECO:0000256" key="1">
    <source>
        <dbReference type="SAM" id="MobiDB-lite"/>
    </source>
</evidence>
<dbReference type="RefSeq" id="WP_313833200.1">
    <property type="nucleotide sequence ID" value="NZ_JAQOUE010000001.1"/>
</dbReference>
<accession>A0ABU3K8Y1</accession>
<dbReference type="Proteomes" id="UP001250932">
    <property type="component" value="Unassembled WGS sequence"/>
</dbReference>
<feature type="compositionally biased region" description="Acidic residues" evidence="1">
    <location>
        <begin position="185"/>
        <end position="203"/>
    </location>
</feature>
<keyword evidence="3" id="KW-1185">Reference proteome</keyword>
<feature type="compositionally biased region" description="Polar residues" evidence="1">
    <location>
        <begin position="146"/>
        <end position="157"/>
    </location>
</feature>
<gene>
    <name evidence="2" type="ORF">PPG34_10330</name>
</gene>
<evidence type="ECO:0000313" key="3">
    <source>
        <dbReference type="Proteomes" id="UP001250932"/>
    </source>
</evidence>
<name>A0ABU3K8Y1_9BACT</name>
<protein>
    <submittedName>
        <fullName evidence="2">Uncharacterized protein</fullName>
    </submittedName>
</protein>
<comment type="caution">
    <text evidence="2">The sequence shown here is derived from an EMBL/GenBank/DDBJ whole genome shotgun (WGS) entry which is preliminary data.</text>
</comment>
<proteinExistence type="predicted"/>
<organism evidence="2 3">
    <name type="scientific">Candidatus Nitronereus thalassa</name>
    <dbReference type="NCBI Taxonomy" id="3020898"/>
    <lineage>
        <taxon>Bacteria</taxon>
        <taxon>Pseudomonadati</taxon>
        <taxon>Nitrospirota</taxon>
        <taxon>Nitrospiria</taxon>
        <taxon>Nitrospirales</taxon>
        <taxon>Nitrospiraceae</taxon>
        <taxon>Candidatus Nitronereus</taxon>
    </lineage>
</organism>
<reference evidence="2 3" key="1">
    <citation type="journal article" date="2023" name="ISME J.">
        <title>Cultivation and genomic characterization of novel and ubiquitous marine nitrite-oxidizing bacteria from the Nitrospirales.</title>
        <authorList>
            <person name="Mueller A.J."/>
            <person name="Daebeler A."/>
            <person name="Herbold C.W."/>
            <person name="Kirkegaard R.H."/>
            <person name="Daims H."/>
        </authorList>
    </citation>
    <scope>NUCLEOTIDE SEQUENCE [LARGE SCALE GENOMIC DNA]</scope>
    <source>
        <strain evidence="2 3">EB</strain>
    </source>
</reference>
<feature type="region of interest" description="Disordered" evidence="1">
    <location>
        <begin position="105"/>
        <end position="214"/>
    </location>
</feature>
<sequence>MSWKLQEIGLGMNHEEFISVGKYWLWMTVFSTCLFASCGETNHPHQEPGMPAPKAQAVPVKNVVHGEIPEEGISLEPHGYEEISESDNFDSDLEQFEDDNALSEELEEIRDPESEGESREVRSLPEPQVETLDTQTEIALRETQDSVDSNEPKTSLGGSPLASSKAPDNTDAQAKWIAQFQVTGDSDDFAPDSPDEFESDSADDFGSNTSLSVD</sequence>
<evidence type="ECO:0000313" key="2">
    <source>
        <dbReference type="EMBL" id="MDT7042748.1"/>
    </source>
</evidence>
<dbReference type="EMBL" id="JAQOUE010000001">
    <property type="protein sequence ID" value="MDT7042748.1"/>
    <property type="molecule type" value="Genomic_DNA"/>
</dbReference>
<feature type="compositionally biased region" description="Basic and acidic residues" evidence="1">
    <location>
        <begin position="109"/>
        <end position="123"/>
    </location>
</feature>